<evidence type="ECO:0000256" key="2">
    <source>
        <dbReference type="ARBA" id="ARBA00007362"/>
    </source>
</evidence>
<keyword evidence="5 6" id="KW-0472">Membrane</keyword>
<dbReference type="EMBL" id="LR590484">
    <property type="protein sequence ID" value="VTR28612.1"/>
    <property type="molecule type" value="Genomic_DNA"/>
</dbReference>
<accession>A0A4U9UB31</accession>
<keyword evidence="3 6" id="KW-0812">Transmembrane</keyword>
<proteinExistence type="inferred from homology"/>
<feature type="transmembrane region" description="Helical" evidence="6">
    <location>
        <begin position="89"/>
        <end position="107"/>
    </location>
</feature>
<feature type="domain" description="EamA" evidence="7">
    <location>
        <begin position="19"/>
        <end position="158"/>
    </location>
</feature>
<keyword evidence="4 6" id="KW-1133">Transmembrane helix</keyword>
<dbReference type="Proteomes" id="UP000308196">
    <property type="component" value="Chromosome"/>
</dbReference>
<feature type="transmembrane region" description="Helical" evidence="6">
    <location>
        <begin position="113"/>
        <end position="133"/>
    </location>
</feature>
<dbReference type="InterPro" id="IPR037185">
    <property type="entry name" value="EmrE-like"/>
</dbReference>
<evidence type="ECO:0000256" key="3">
    <source>
        <dbReference type="ARBA" id="ARBA00022692"/>
    </source>
</evidence>
<dbReference type="GO" id="GO:0016020">
    <property type="term" value="C:membrane"/>
    <property type="evidence" value="ECO:0007669"/>
    <property type="project" value="UniProtKB-SubCell"/>
</dbReference>
<feature type="transmembrane region" description="Helical" evidence="6">
    <location>
        <begin position="229"/>
        <end position="252"/>
    </location>
</feature>
<evidence type="ECO:0000313" key="9">
    <source>
        <dbReference type="Proteomes" id="UP000308196"/>
    </source>
</evidence>
<dbReference type="KEGG" id="stha:NCTC11429_00236"/>
<dbReference type="SUPFAM" id="SSF103481">
    <property type="entry name" value="Multidrug resistance efflux transporter EmrE"/>
    <property type="match status" value="2"/>
</dbReference>
<comment type="subcellular location">
    <subcellularLocation>
        <location evidence="1">Membrane</location>
        <topology evidence="1">Multi-pass membrane protein</topology>
    </subcellularLocation>
</comment>
<name>A0A4U9UB31_9SPHI</name>
<evidence type="ECO:0000256" key="1">
    <source>
        <dbReference type="ARBA" id="ARBA00004141"/>
    </source>
</evidence>
<reference evidence="8 9" key="1">
    <citation type="submission" date="2019-05" db="EMBL/GenBank/DDBJ databases">
        <authorList>
            <consortium name="Pathogen Informatics"/>
        </authorList>
    </citation>
    <scope>NUCLEOTIDE SEQUENCE [LARGE SCALE GENOMIC DNA]</scope>
    <source>
        <strain evidence="8 9">NCTC11429</strain>
    </source>
</reference>
<evidence type="ECO:0000259" key="7">
    <source>
        <dbReference type="Pfam" id="PF00892"/>
    </source>
</evidence>
<feature type="transmembrane region" description="Helical" evidence="6">
    <location>
        <begin position="264"/>
        <end position="281"/>
    </location>
</feature>
<comment type="similarity">
    <text evidence="2">Belongs to the EamA transporter family.</text>
</comment>
<dbReference type="STRING" id="1123265.GCA_000686625_03373"/>
<sequence length="310" mass="33900">MQFCMIGLSKQIMKTSQVKGTTLAILAAIFWGISGTSGQYLFEQKGLNVEWLITTRLLMSGFVLLVFTQFGQKTTIFGIWRNRKDAAQLLVFSMVGMLAVQYTYFAAIKHSNAATATVLQYSGPIMIAVYLSIKKRQLPTPKEGLAIGLAVIGTFLLVTHGDANALTISPVALFLGLSSAVALAIYTLQPARLLAKYEPSVVIGWGMLCGGLVFSFVKAPWDFQGIWDTYTLFNTAAIIVLGTLVAFSFYLYAVRLIGGQKASLLASAEPLAATILAVYWLAIPFSWTDWIGSFCIISTVFLLSRSNRKR</sequence>
<feature type="transmembrane region" description="Helical" evidence="6">
    <location>
        <begin position="167"/>
        <end position="188"/>
    </location>
</feature>
<gene>
    <name evidence="8" type="primary">yicL</name>
    <name evidence="8" type="ORF">NCTC11429_00236</name>
</gene>
<feature type="domain" description="EamA" evidence="7">
    <location>
        <begin position="172"/>
        <end position="304"/>
    </location>
</feature>
<evidence type="ECO:0000256" key="6">
    <source>
        <dbReference type="SAM" id="Phobius"/>
    </source>
</evidence>
<feature type="transmembrane region" description="Helical" evidence="6">
    <location>
        <begin position="48"/>
        <end position="68"/>
    </location>
</feature>
<dbReference type="InterPro" id="IPR050638">
    <property type="entry name" value="AA-Vitamin_Transporters"/>
</dbReference>
<evidence type="ECO:0000256" key="5">
    <source>
        <dbReference type="ARBA" id="ARBA00023136"/>
    </source>
</evidence>
<evidence type="ECO:0000313" key="8">
    <source>
        <dbReference type="EMBL" id="VTR28612.1"/>
    </source>
</evidence>
<protein>
    <submittedName>
        <fullName evidence="8">Uncharacterized inner membrane transporter yicL</fullName>
    </submittedName>
</protein>
<evidence type="ECO:0000256" key="4">
    <source>
        <dbReference type="ARBA" id="ARBA00022989"/>
    </source>
</evidence>
<feature type="transmembrane region" description="Helical" evidence="6">
    <location>
        <begin position="287"/>
        <end position="304"/>
    </location>
</feature>
<organism evidence="8 9">
    <name type="scientific">Sphingobacterium thalpophilum</name>
    <dbReference type="NCBI Taxonomy" id="259"/>
    <lineage>
        <taxon>Bacteria</taxon>
        <taxon>Pseudomonadati</taxon>
        <taxon>Bacteroidota</taxon>
        <taxon>Sphingobacteriia</taxon>
        <taxon>Sphingobacteriales</taxon>
        <taxon>Sphingobacteriaceae</taxon>
        <taxon>Sphingobacterium</taxon>
    </lineage>
</organism>
<dbReference type="AlphaFoldDB" id="A0A4U9UB31"/>
<dbReference type="InterPro" id="IPR000620">
    <property type="entry name" value="EamA_dom"/>
</dbReference>
<feature type="transmembrane region" description="Helical" evidence="6">
    <location>
        <begin position="200"/>
        <end position="217"/>
    </location>
</feature>
<dbReference type="Pfam" id="PF00892">
    <property type="entry name" value="EamA"/>
    <property type="match status" value="2"/>
</dbReference>
<dbReference type="PANTHER" id="PTHR32322">
    <property type="entry name" value="INNER MEMBRANE TRANSPORTER"/>
    <property type="match status" value="1"/>
</dbReference>
<feature type="transmembrane region" description="Helical" evidence="6">
    <location>
        <begin position="145"/>
        <end position="161"/>
    </location>
</feature>
<feature type="transmembrane region" description="Helical" evidence="6">
    <location>
        <begin position="21"/>
        <end position="42"/>
    </location>
</feature>
<dbReference type="PANTHER" id="PTHR32322:SF2">
    <property type="entry name" value="EAMA DOMAIN-CONTAINING PROTEIN"/>
    <property type="match status" value="1"/>
</dbReference>